<dbReference type="PANTHER" id="PTHR30244:SF36">
    <property type="entry name" value="3-OXO-GLUCOSE-6-PHOSPHATE:GLUTAMATE AMINOTRANSFERASE"/>
    <property type="match status" value="1"/>
</dbReference>
<evidence type="ECO:0000256" key="5">
    <source>
        <dbReference type="RuleBase" id="RU004508"/>
    </source>
</evidence>
<gene>
    <name evidence="6" type="ORF">CferDRAFT_1814</name>
</gene>
<name>Q0YTU4_9CHLB</name>
<dbReference type="InterPro" id="IPR015421">
    <property type="entry name" value="PyrdxlP-dep_Trfase_major"/>
</dbReference>
<evidence type="ECO:0000256" key="4">
    <source>
        <dbReference type="PIRSR" id="PIRSR000390-2"/>
    </source>
</evidence>
<dbReference type="Proteomes" id="UP000004162">
    <property type="component" value="Unassembled WGS sequence"/>
</dbReference>
<dbReference type="OrthoDB" id="9810913at2"/>
<dbReference type="FunFam" id="3.40.640.10:FF:000089">
    <property type="entry name" value="Aminotransferase, DegT/DnrJ/EryC1/StrS family"/>
    <property type="match status" value="1"/>
</dbReference>
<protein>
    <submittedName>
        <fullName evidence="6">DegT/DnrJ/EryC1/StrS aminotransferase:Aromatic amino acid beta-eliminating lyase/threonine aldolase</fullName>
    </submittedName>
</protein>
<evidence type="ECO:0000256" key="2">
    <source>
        <dbReference type="ARBA" id="ARBA00037999"/>
    </source>
</evidence>
<dbReference type="GO" id="GO:0016829">
    <property type="term" value="F:lyase activity"/>
    <property type="evidence" value="ECO:0007669"/>
    <property type="project" value="UniProtKB-KW"/>
</dbReference>
<dbReference type="EMBL" id="AASE01000002">
    <property type="protein sequence ID" value="EAT59807.1"/>
    <property type="molecule type" value="Genomic_DNA"/>
</dbReference>
<proteinExistence type="inferred from homology"/>
<evidence type="ECO:0000256" key="1">
    <source>
        <dbReference type="ARBA" id="ARBA00022898"/>
    </source>
</evidence>
<dbReference type="GO" id="GO:0000271">
    <property type="term" value="P:polysaccharide biosynthetic process"/>
    <property type="evidence" value="ECO:0007669"/>
    <property type="project" value="TreeGrafter"/>
</dbReference>
<dbReference type="InterPro" id="IPR015422">
    <property type="entry name" value="PyrdxlP-dep_Trfase_small"/>
</dbReference>
<accession>Q0YTU4</accession>
<reference evidence="6 7" key="2">
    <citation type="submission" date="2006-07" db="EMBL/GenBank/DDBJ databases">
        <title>Sequencing of the draft genome and assembly of Chlorobium ferroxidans DSM 13031.</title>
        <authorList>
            <consortium name="US DOE Joint Genome Institute (JGI-PGF)"/>
            <person name="Copeland A."/>
            <person name="Lucas S."/>
            <person name="Lapidus A."/>
            <person name="Barry K."/>
            <person name="Glavina del Rio T."/>
            <person name="Dalin E."/>
            <person name="Tice H."/>
            <person name="Bruce D."/>
            <person name="Pitluck S."/>
            <person name="Richardson P."/>
        </authorList>
    </citation>
    <scope>NUCLEOTIDE SEQUENCE [LARGE SCALE GENOMIC DNA]</scope>
    <source>
        <strain evidence="6 7">DSM 13031</strain>
    </source>
</reference>
<reference evidence="6 7" key="1">
    <citation type="submission" date="2006-07" db="EMBL/GenBank/DDBJ databases">
        <title>Annotation of the draft genome assembly of Chlorobium ferroxidans DSM 13031.</title>
        <authorList>
            <consortium name="US DOE Joint Genome Institute (JGI-ORNL)"/>
            <person name="Larimer F."/>
            <person name="Land M."/>
            <person name="Hauser L."/>
        </authorList>
    </citation>
    <scope>NUCLEOTIDE SEQUENCE [LARGE SCALE GENOMIC DNA]</scope>
    <source>
        <strain evidence="6 7">DSM 13031</strain>
    </source>
</reference>
<dbReference type="SUPFAM" id="SSF53383">
    <property type="entry name" value="PLP-dependent transferases"/>
    <property type="match status" value="1"/>
</dbReference>
<sequence length="368" mass="39592">MIPCANPLAQFQSRRDEIVDAVTRVLDGGHYVLGPEVDRLERDFAAYCGVSHAVGVNSGTDALILALRALDVGPGDEVITVSHTALATVAAIIATGATPVLVDIDPVYYTMDPESMRRAVTVRTKVVIPVHLYGQCADMGSILEIAKEHRLAVIEDCAQATGAVYKGNRVGSMGDAACFSFYPTKNLGAIGDGGMVVTGNAALAFRVRQLRQYGWNDKRRTEEPGLNSRLDEVQAAILNVKLKYLDADNSRRRELAALYDKALSAQNVKLPKVRPETSHVYHLYVIEVNQRDLLLASLVEAGIAAGVHYPVPAHSHAGYDVCCHLPAAGLPITENFAGAILSLPIYPELSPGDADEVAEKLSSILQRV</sequence>
<feature type="modified residue" description="N6-(pyridoxal phosphate)lysine" evidence="4">
    <location>
        <position position="185"/>
    </location>
</feature>
<keyword evidence="7" id="KW-1185">Reference proteome</keyword>
<dbReference type="InterPro" id="IPR000653">
    <property type="entry name" value="DegT/StrS_aminotransferase"/>
</dbReference>
<dbReference type="InterPro" id="IPR015424">
    <property type="entry name" value="PyrdxlP-dep_Trfase"/>
</dbReference>
<comment type="similarity">
    <text evidence="2 5">Belongs to the DegT/DnrJ/EryC1 family.</text>
</comment>
<dbReference type="PANTHER" id="PTHR30244">
    <property type="entry name" value="TRANSAMINASE"/>
    <property type="match status" value="1"/>
</dbReference>
<dbReference type="Pfam" id="PF01041">
    <property type="entry name" value="DegT_DnrJ_EryC1"/>
    <property type="match status" value="1"/>
</dbReference>
<keyword evidence="6" id="KW-0808">Transferase</keyword>
<evidence type="ECO:0000256" key="3">
    <source>
        <dbReference type="PIRSR" id="PIRSR000390-1"/>
    </source>
</evidence>
<dbReference type="CDD" id="cd00616">
    <property type="entry name" value="AHBA_syn"/>
    <property type="match status" value="1"/>
</dbReference>
<dbReference type="AlphaFoldDB" id="Q0YTU4"/>
<dbReference type="Gene3D" id="3.90.1150.10">
    <property type="entry name" value="Aspartate Aminotransferase, domain 1"/>
    <property type="match status" value="1"/>
</dbReference>
<dbReference type="GO" id="GO:0030170">
    <property type="term" value="F:pyridoxal phosphate binding"/>
    <property type="evidence" value="ECO:0007669"/>
    <property type="project" value="UniProtKB-ARBA"/>
</dbReference>
<keyword evidence="6" id="KW-0032">Aminotransferase</keyword>
<organism evidence="6 7">
    <name type="scientific">Chlorobium ferrooxidans DSM 13031</name>
    <dbReference type="NCBI Taxonomy" id="377431"/>
    <lineage>
        <taxon>Bacteria</taxon>
        <taxon>Pseudomonadati</taxon>
        <taxon>Chlorobiota</taxon>
        <taxon>Chlorobiia</taxon>
        <taxon>Chlorobiales</taxon>
        <taxon>Chlorobiaceae</taxon>
        <taxon>Chlorobium/Pelodictyon group</taxon>
        <taxon>Chlorobium</taxon>
    </lineage>
</organism>
<comment type="caution">
    <text evidence="6">The sequence shown here is derived from an EMBL/GenBank/DDBJ whole genome shotgun (WGS) entry which is preliminary data.</text>
</comment>
<evidence type="ECO:0000313" key="6">
    <source>
        <dbReference type="EMBL" id="EAT59807.1"/>
    </source>
</evidence>
<dbReference type="Gene3D" id="3.40.640.10">
    <property type="entry name" value="Type I PLP-dependent aspartate aminotransferase-like (Major domain)"/>
    <property type="match status" value="1"/>
</dbReference>
<dbReference type="RefSeq" id="WP_006365585.1">
    <property type="nucleotide sequence ID" value="NZ_AASE01000002.1"/>
</dbReference>
<keyword evidence="1 4" id="KW-0663">Pyridoxal phosphate</keyword>
<dbReference type="PIRSF" id="PIRSF000390">
    <property type="entry name" value="PLP_StrS"/>
    <property type="match status" value="1"/>
</dbReference>
<keyword evidence="6" id="KW-0456">Lyase</keyword>
<feature type="active site" description="Proton acceptor" evidence="3">
    <location>
        <position position="185"/>
    </location>
</feature>
<evidence type="ECO:0000313" key="7">
    <source>
        <dbReference type="Proteomes" id="UP000004162"/>
    </source>
</evidence>
<dbReference type="GO" id="GO:0008483">
    <property type="term" value="F:transaminase activity"/>
    <property type="evidence" value="ECO:0007669"/>
    <property type="project" value="UniProtKB-KW"/>
</dbReference>